<evidence type="ECO:0000313" key="3">
    <source>
        <dbReference type="EMBL" id="PZX18753.1"/>
    </source>
</evidence>
<evidence type="ECO:0000259" key="2">
    <source>
        <dbReference type="Pfam" id="PF07589"/>
    </source>
</evidence>
<reference evidence="3 4" key="1">
    <citation type="submission" date="2018-06" db="EMBL/GenBank/DDBJ databases">
        <title>Genomic Encyclopedia of Archaeal and Bacterial Type Strains, Phase II (KMG-II): from individual species to whole genera.</title>
        <authorList>
            <person name="Goeker M."/>
        </authorList>
    </citation>
    <scope>NUCLEOTIDE SEQUENCE [LARGE SCALE GENOMIC DNA]</scope>
    <source>
        <strain evidence="3 4">DSM 22009</strain>
    </source>
</reference>
<keyword evidence="1" id="KW-0732">Signal</keyword>
<organism evidence="3 4">
    <name type="scientific">Palleronia aestuarii</name>
    <dbReference type="NCBI Taxonomy" id="568105"/>
    <lineage>
        <taxon>Bacteria</taxon>
        <taxon>Pseudomonadati</taxon>
        <taxon>Pseudomonadota</taxon>
        <taxon>Alphaproteobacteria</taxon>
        <taxon>Rhodobacterales</taxon>
        <taxon>Roseobacteraceae</taxon>
        <taxon>Palleronia</taxon>
    </lineage>
</organism>
<dbReference type="OrthoDB" id="9149352at2"/>
<evidence type="ECO:0000256" key="1">
    <source>
        <dbReference type="SAM" id="SignalP"/>
    </source>
</evidence>
<dbReference type="Proteomes" id="UP000248916">
    <property type="component" value="Unassembled WGS sequence"/>
</dbReference>
<feature type="domain" description="Ice-binding protein C-terminal" evidence="2">
    <location>
        <begin position="156"/>
        <end position="179"/>
    </location>
</feature>
<dbReference type="InterPro" id="IPR013424">
    <property type="entry name" value="Ice-binding_C"/>
</dbReference>
<dbReference type="EMBL" id="QKZL01000002">
    <property type="protein sequence ID" value="PZX18753.1"/>
    <property type="molecule type" value="Genomic_DNA"/>
</dbReference>
<protein>
    <submittedName>
        <fullName evidence="3">Putative secreted protein</fullName>
    </submittedName>
</protein>
<sequence>MRILTMAAGAVMLAGAAQAAMVDLTYNITAEVTLGERDSPYGDPDDPEYPNSFYPGLPVGEIVDLPLNVSVDDVTGRYSRADLGDREYITVDLMTGALSAYILEDYEDLREYTLNADGFGSVFFQTNPRDFITDFTGYTVLSWSVDGLPDMAEVAPVPLPASMPLLALGLAGIGWVARRRLS</sequence>
<feature type="chain" id="PRO_5016171507" evidence="1">
    <location>
        <begin position="20"/>
        <end position="182"/>
    </location>
</feature>
<gene>
    <name evidence="3" type="ORF">LX81_00446</name>
</gene>
<dbReference type="Pfam" id="PF07589">
    <property type="entry name" value="PEP-CTERM"/>
    <property type="match status" value="1"/>
</dbReference>
<feature type="signal peptide" evidence="1">
    <location>
        <begin position="1"/>
        <end position="19"/>
    </location>
</feature>
<dbReference type="AlphaFoldDB" id="A0A2W7NH08"/>
<dbReference type="RefSeq" id="WP_111535659.1">
    <property type="nucleotide sequence ID" value="NZ_QKZL01000002.1"/>
</dbReference>
<comment type="caution">
    <text evidence="3">The sequence shown here is derived from an EMBL/GenBank/DDBJ whole genome shotgun (WGS) entry which is preliminary data.</text>
</comment>
<proteinExistence type="predicted"/>
<keyword evidence="4" id="KW-1185">Reference proteome</keyword>
<accession>A0A2W7NH08</accession>
<name>A0A2W7NH08_9RHOB</name>
<evidence type="ECO:0000313" key="4">
    <source>
        <dbReference type="Proteomes" id="UP000248916"/>
    </source>
</evidence>